<evidence type="ECO:0000313" key="2">
    <source>
        <dbReference type="EMBL" id="QGO05107.1"/>
    </source>
</evidence>
<dbReference type="Proteomes" id="UP000422232">
    <property type="component" value="Chromosome"/>
</dbReference>
<organism evidence="2 3">
    <name type="scientific">Piscirickettsia salmonis</name>
    <dbReference type="NCBI Taxonomy" id="1238"/>
    <lineage>
        <taxon>Bacteria</taxon>
        <taxon>Pseudomonadati</taxon>
        <taxon>Pseudomonadota</taxon>
        <taxon>Gammaproteobacteria</taxon>
        <taxon>Thiotrichales</taxon>
        <taxon>Piscirickettsiaceae</taxon>
        <taxon>Piscirickettsia</taxon>
    </lineage>
</organism>
<dbReference type="EMBL" id="CP038908">
    <property type="protein sequence ID" value="QGO05107.1"/>
    <property type="molecule type" value="Genomic_DNA"/>
</dbReference>
<sequence length="265" mass="30550">MKVSAYVIAYNEEEKIRDCVQTLLWADEIIVADSGSTDRTAAWAEELGANVVQVPFNGFGDLRNQAIVHCTGDWVFSLDADERCTSAVRDEILEIIHRPESERADIYQVPRRNFFLGRWIKHAGWYPNYRQPQLFRRGSMSYDLKPVHEGYIAHSHKPIGELTAAIWQIPFKNLDEVMHKANRYSTLGVDKLVERGKQGSFAKALLHGFWSFFKHYLLKRGFLDGWPGFIIALGNFEGTFYRHAKLTERQASWSLPKSEQVLKKD</sequence>
<dbReference type="PANTHER" id="PTHR43630:SF2">
    <property type="entry name" value="GLYCOSYLTRANSFERASE"/>
    <property type="match status" value="1"/>
</dbReference>
<dbReference type="Gene3D" id="3.90.550.10">
    <property type="entry name" value="Spore Coat Polysaccharide Biosynthesis Protein SpsA, Chain A"/>
    <property type="match status" value="1"/>
</dbReference>
<protein>
    <submittedName>
        <fullName evidence="2">Glucosyl-3-phosphoglycerate synthase</fullName>
    </submittedName>
</protein>
<proteinExistence type="inferred from homology"/>
<dbReference type="Pfam" id="PF00535">
    <property type="entry name" value="Glycos_transf_2"/>
    <property type="match status" value="1"/>
</dbReference>
<dbReference type="CDD" id="cd02511">
    <property type="entry name" value="Beta4Glucosyltransferase"/>
    <property type="match status" value="1"/>
</dbReference>
<keyword evidence="3" id="KW-1185">Reference proteome</keyword>
<name>A0A9Q6LI29_PISSA</name>
<comment type="similarity">
    <text evidence="1">Belongs to the glycosyltransferase 2 family. WaaE/KdtX subfamily.</text>
</comment>
<dbReference type="PANTHER" id="PTHR43630">
    <property type="entry name" value="POLY-BETA-1,6-N-ACETYL-D-GLUCOSAMINE SYNTHASE"/>
    <property type="match status" value="1"/>
</dbReference>
<evidence type="ECO:0000256" key="1">
    <source>
        <dbReference type="ARBA" id="ARBA00038494"/>
    </source>
</evidence>
<dbReference type="InterPro" id="IPR001173">
    <property type="entry name" value="Glyco_trans_2-like"/>
</dbReference>
<evidence type="ECO:0000313" key="3">
    <source>
        <dbReference type="Proteomes" id="UP000422232"/>
    </source>
</evidence>
<dbReference type="GeneID" id="66741853"/>
<dbReference type="RefSeq" id="WP_196771031.1">
    <property type="nucleotide sequence ID" value="NZ_CP012413.1"/>
</dbReference>
<accession>A0A9Q6LI29</accession>
<gene>
    <name evidence="2" type="ORF">Psal009_00987</name>
</gene>
<dbReference type="InterPro" id="IPR029044">
    <property type="entry name" value="Nucleotide-diphossugar_trans"/>
</dbReference>
<dbReference type="AlphaFoldDB" id="A0A9Q6LI29"/>
<reference evidence="2 3" key="1">
    <citation type="submission" date="2019-04" db="EMBL/GenBank/DDBJ databases">
        <title>Complete genome sequencing of Piscirickettsia salmonis strain Psal-009.</title>
        <authorList>
            <person name="Schober I."/>
            <person name="Bunk B."/>
            <person name="Sproer C."/>
            <person name="Carril G.P."/>
            <person name="Riedel T."/>
            <person name="Flores-Herrera P.A."/>
            <person name="Nourdin-Galindo G."/>
            <person name="Marshall S.H."/>
            <person name="Overmann J."/>
        </authorList>
    </citation>
    <scope>NUCLEOTIDE SEQUENCE [LARGE SCALE GENOMIC DNA]</scope>
    <source>
        <strain evidence="2 3">Psal-009</strain>
    </source>
</reference>
<dbReference type="SUPFAM" id="SSF53448">
    <property type="entry name" value="Nucleotide-diphospho-sugar transferases"/>
    <property type="match status" value="1"/>
</dbReference>